<organism evidence="1 2">
    <name type="scientific">Melastoma candidum</name>
    <dbReference type="NCBI Taxonomy" id="119954"/>
    <lineage>
        <taxon>Eukaryota</taxon>
        <taxon>Viridiplantae</taxon>
        <taxon>Streptophyta</taxon>
        <taxon>Embryophyta</taxon>
        <taxon>Tracheophyta</taxon>
        <taxon>Spermatophyta</taxon>
        <taxon>Magnoliopsida</taxon>
        <taxon>eudicotyledons</taxon>
        <taxon>Gunneridae</taxon>
        <taxon>Pentapetalae</taxon>
        <taxon>rosids</taxon>
        <taxon>malvids</taxon>
        <taxon>Myrtales</taxon>
        <taxon>Melastomataceae</taxon>
        <taxon>Melastomatoideae</taxon>
        <taxon>Melastomateae</taxon>
        <taxon>Melastoma</taxon>
    </lineage>
</organism>
<accession>A0ACB9R9N2</accession>
<name>A0ACB9R9N2_9MYRT</name>
<proteinExistence type="predicted"/>
<dbReference type="EMBL" id="CM042883">
    <property type="protein sequence ID" value="KAI4375615.1"/>
    <property type="molecule type" value="Genomic_DNA"/>
</dbReference>
<sequence length="99" mass="10871">MRTCPLPPCCATVDEVLTVLPKTYPVDLRSVTGRYFANVYSGFWCFGHASCNDSLADGDCTQCVTMAAGYLREACPSSIGGQMQLPQCRGRYEPYDITE</sequence>
<evidence type="ECO:0000313" key="2">
    <source>
        <dbReference type="Proteomes" id="UP001057402"/>
    </source>
</evidence>
<keyword evidence="2" id="KW-1185">Reference proteome</keyword>
<protein>
    <submittedName>
        <fullName evidence="1">Uncharacterized protein</fullName>
    </submittedName>
</protein>
<gene>
    <name evidence="1" type="ORF">MLD38_013465</name>
</gene>
<evidence type="ECO:0000313" key="1">
    <source>
        <dbReference type="EMBL" id="KAI4375615.1"/>
    </source>
</evidence>
<reference evidence="2" key="1">
    <citation type="journal article" date="2023" name="Front. Plant Sci.">
        <title>Chromosomal-level genome assembly of Melastoma candidum provides insights into trichome evolution.</title>
        <authorList>
            <person name="Zhong Y."/>
            <person name="Wu W."/>
            <person name="Sun C."/>
            <person name="Zou P."/>
            <person name="Liu Y."/>
            <person name="Dai S."/>
            <person name="Zhou R."/>
        </authorList>
    </citation>
    <scope>NUCLEOTIDE SEQUENCE [LARGE SCALE GENOMIC DNA]</scope>
</reference>
<comment type="caution">
    <text evidence="1">The sequence shown here is derived from an EMBL/GenBank/DDBJ whole genome shotgun (WGS) entry which is preliminary data.</text>
</comment>
<dbReference type="Proteomes" id="UP001057402">
    <property type="component" value="Chromosome 4"/>
</dbReference>